<gene>
    <name evidence="2" type="ORF">GCM10009863_48910</name>
</gene>
<evidence type="ECO:0000256" key="1">
    <source>
        <dbReference type="SAM" id="MobiDB-lite"/>
    </source>
</evidence>
<accession>A0ABP6CZ90</accession>
<dbReference type="EMBL" id="BAAARJ010000017">
    <property type="protein sequence ID" value="GAA2628103.1"/>
    <property type="molecule type" value="Genomic_DNA"/>
</dbReference>
<proteinExistence type="predicted"/>
<keyword evidence="3" id="KW-1185">Reference proteome</keyword>
<evidence type="ECO:0000313" key="3">
    <source>
        <dbReference type="Proteomes" id="UP001501447"/>
    </source>
</evidence>
<protein>
    <submittedName>
        <fullName evidence="2">Uncharacterized protein</fullName>
    </submittedName>
</protein>
<evidence type="ECO:0000313" key="2">
    <source>
        <dbReference type="EMBL" id="GAA2628103.1"/>
    </source>
</evidence>
<name>A0ABP6CZ90_9ACTN</name>
<dbReference type="Proteomes" id="UP001501447">
    <property type="component" value="Unassembled WGS sequence"/>
</dbReference>
<sequence length="123" mass="13500">MAARWRPDCGRTAVGQRPRRSKPFGDDLGVITEKCGPLGSLHASPLPGEYPSRPCPFHGGGPREARLHATDARPDRAEHLIRAARALDAEGRSPARVVWAWPGLFPRDAVAPRPLPRGYVQPW</sequence>
<feature type="region of interest" description="Disordered" evidence="1">
    <location>
        <begin position="1"/>
        <end position="28"/>
    </location>
</feature>
<comment type="caution">
    <text evidence="2">The sequence shown here is derived from an EMBL/GenBank/DDBJ whole genome shotgun (WGS) entry which is preliminary data.</text>
</comment>
<organism evidence="2 3">
    <name type="scientific">Streptomyces axinellae</name>
    <dbReference type="NCBI Taxonomy" id="552788"/>
    <lineage>
        <taxon>Bacteria</taxon>
        <taxon>Bacillati</taxon>
        <taxon>Actinomycetota</taxon>
        <taxon>Actinomycetes</taxon>
        <taxon>Kitasatosporales</taxon>
        <taxon>Streptomycetaceae</taxon>
        <taxon>Streptomyces</taxon>
    </lineage>
</organism>
<reference evidence="3" key="1">
    <citation type="journal article" date="2019" name="Int. J. Syst. Evol. Microbiol.">
        <title>The Global Catalogue of Microorganisms (GCM) 10K type strain sequencing project: providing services to taxonomists for standard genome sequencing and annotation.</title>
        <authorList>
            <consortium name="The Broad Institute Genomics Platform"/>
            <consortium name="The Broad Institute Genome Sequencing Center for Infectious Disease"/>
            <person name="Wu L."/>
            <person name="Ma J."/>
        </authorList>
    </citation>
    <scope>NUCLEOTIDE SEQUENCE [LARGE SCALE GENOMIC DNA]</scope>
    <source>
        <strain evidence="3">JCM 16373</strain>
    </source>
</reference>
<feature type="region of interest" description="Disordered" evidence="1">
    <location>
        <begin position="42"/>
        <end position="65"/>
    </location>
</feature>